<dbReference type="Pfam" id="PF00392">
    <property type="entry name" value="GntR"/>
    <property type="match status" value="1"/>
</dbReference>
<comment type="caution">
    <text evidence="5">The sequence shown here is derived from an EMBL/GenBank/DDBJ whole genome shotgun (WGS) entry which is preliminary data.</text>
</comment>
<name>A0ABW4K554_9HYPH</name>
<accession>A0ABW4K554</accession>
<evidence type="ECO:0000256" key="3">
    <source>
        <dbReference type="ARBA" id="ARBA00023163"/>
    </source>
</evidence>
<keyword evidence="6" id="KW-1185">Reference proteome</keyword>
<gene>
    <name evidence="5" type="ORF">ACFSCV_04440</name>
</gene>
<dbReference type="Gene3D" id="1.10.10.10">
    <property type="entry name" value="Winged helix-like DNA-binding domain superfamily/Winged helix DNA-binding domain"/>
    <property type="match status" value="1"/>
</dbReference>
<dbReference type="PANTHER" id="PTHR43537">
    <property type="entry name" value="TRANSCRIPTIONAL REGULATOR, GNTR FAMILY"/>
    <property type="match status" value="1"/>
</dbReference>
<keyword evidence="2" id="KW-0238">DNA-binding</keyword>
<dbReference type="PROSITE" id="PS50949">
    <property type="entry name" value="HTH_GNTR"/>
    <property type="match status" value="1"/>
</dbReference>
<dbReference type="InterPro" id="IPR036390">
    <property type="entry name" value="WH_DNA-bd_sf"/>
</dbReference>
<evidence type="ECO:0000256" key="2">
    <source>
        <dbReference type="ARBA" id="ARBA00023125"/>
    </source>
</evidence>
<sequence length="228" mass="24434">MSASSRADIAYQSLRRAIIEQAVKPGAKLREDEIGGHFGVSRTIVRAALARLHAEGLVDVRPKRTATVAAPTADEARAIFDVRRCLEREVVAILARRWSAAAKTALLAHIDEEDAAGRRGDHAGAGRLAGEFHIVLARLTGNALLERYVSEVVSRSSLILAVHGRAHRADCSTAEHRGVVAALDAGDEERAMRLMGEHLHAVIGRALPDQASQEEPSLAAVLARYGAP</sequence>
<dbReference type="Proteomes" id="UP001597308">
    <property type="component" value="Unassembled WGS sequence"/>
</dbReference>
<evidence type="ECO:0000256" key="1">
    <source>
        <dbReference type="ARBA" id="ARBA00023015"/>
    </source>
</evidence>
<dbReference type="RefSeq" id="WP_378797368.1">
    <property type="nucleotide sequence ID" value="NZ_JBHUER010000002.1"/>
</dbReference>
<organism evidence="5 6">
    <name type="scientific">Methylopila henanensis</name>
    <dbReference type="NCBI Taxonomy" id="873516"/>
    <lineage>
        <taxon>Bacteria</taxon>
        <taxon>Pseudomonadati</taxon>
        <taxon>Pseudomonadota</taxon>
        <taxon>Alphaproteobacteria</taxon>
        <taxon>Hyphomicrobiales</taxon>
        <taxon>Methylopilaceae</taxon>
        <taxon>Methylopila</taxon>
    </lineage>
</organism>
<dbReference type="SUPFAM" id="SSF48008">
    <property type="entry name" value="GntR ligand-binding domain-like"/>
    <property type="match status" value="1"/>
</dbReference>
<feature type="domain" description="HTH gntR-type" evidence="4">
    <location>
        <begin position="4"/>
        <end position="71"/>
    </location>
</feature>
<reference evidence="6" key="1">
    <citation type="journal article" date="2019" name="Int. J. Syst. Evol. Microbiol.">
        <title>The Global Catalogue of Microorganisms (GCM) 10K type strain sequencing project: providing services to taxonomists for standard genome sequencing and annotation.</title>
        <authorList>
            <consortium name="The Broad Institute Genomics Platform"/>
            <consortium name="The Broad Institute Genome Sequencing Center for Infectious Disease"/>
            <person name="Wu L."/>
            <person name="Ma J."/>
        </authorList>
    </citation>
    <scope>NUCLEOTIDE SEQUENCE [LARGE SCALE GENOMIC DNA]</scope>
    <source>
        <strain evidence="6">KCTC 23707</strain>
    </source>
</reference>
<keyword evidence="3" id="KW-0804">Transcription</keyword>
<dbReference type="SMART" id="SM00895">
    <property type="entry name" value="FCD"/>
    <property type="match status" value="1"/>
</dbReference>
<evidence type="ECO:0000313" key="5">
    <source>
        <dbReference type="EMBL" id="MFD1702246.1"/>
    </source>
</evidence>
<dbReference type="EMBL" id="JBHUER010000002">
    <property type="protein sequence ID" value="MFD1702246.1"/>
    <property type="molecule type" value="Genomic_DNA"/>
</dbReference>
<dbReference type="Pfam" id="PF07729">
    <property type="entry name" value="FCD"/>
    <property type="match status" value="1"/>
</dbReference>
<protein>
    <submittedName>
        <fullName evidence="5">GntR family transcriptional regulator</fullName>
    </submittedName>
</protein>
<dbReference type="Gene3D" id="1.20.120.530">
    <property type="entry name" value="GntR ligand-binding domain-like"/>
    <property type="match status" value="1"/>
</dbReference>
<dbReference type="SUPFAM" id="SSF46785">
    <property type="entry name" value="Winged helix' DNA-binding domain"/>
    <property type="match status" value="1"/>
</dbReference>
<dbReference type="InterPro" id="IPR008920">
    <property type="entry name" value="TF_FadR/GntR_C"/>
</dbReference>
<dbReference type="PANTHER" id="PTHR43537:SF53">
    <property type="entry name" value="HTH-TYPE TRANSCRIPTIONAL REPRESSOR NANR"/>
    <property type="match status" value="1"/>
</dbReference>
<dbReference type="SMART" id="SM00345">
    <property type="entry name" value="HTH_GNTR"/>
    <property type="match status" value="1"/>
</dbReference>
<keyword evidence="1" id="KW-0805">Transcription regulation</keyword>
<proteinExistence type="predicted"/>
<evidence type="ECO:0000259" key="4">
    <source>
        <dbReference type="PROSITE" id="PS50949"/>
    </source>
</evidence>
<dbReference type="InterPro" id="IPR036388">
    <property type="entry name" value="WH-like_DNA-bd_sf"/>
</dbReference>
<evidence type="ECO:0000313" key="6">
    <source>
        <dbReference type="Proteomes" id="UP001597308"/>
    </source>
</evidence>
<dbReference type="InterPro" id="IPR000524">
    <property type="entry name" value="Tscrpt_reg_HTH_GntR"/>
</dbReference>
<dbReference type="InterPro" id="IPR011711">
    <property type="entry name" value="GntR_C"/>
</dbReference>